<comment type="caution">
    <text evidence="2">The sequence shown here is derived from an EMBL/GenBank/DDBJ whole genome shotgun (WGS) entry which is preliminary data.</text>
</comment>
<dbReference type="Proteomes" id="UP001552594">
    <property type="component" value="Unassembled WGS sequence"/>
</dbReference>
<dbReference type="RefSeq" id="WP_109281643.1">
    <property type="nucleotide sequence ID" value="NZ_JBFAUK010000010.1"/>
</dbReference>
<protein>
    <recommendedName>
        <fullName evidence="4">Secreted protein</fullName>
    </recommendedName>
</protein>
<organism evidence="2 3">
    <name type="scientific">Streptomyces orinoci</name>
    <name type="common">Streptoverticillium orinoci</name>
    <dbReference type="NCBI Taxonomy" id="67339"/>
    <lineage>
        <taxon>Bacteria</taxon>
        <taxon>Bacillati</taxon>
        <taxon>Actinomycetota</taxon>
        <taxon>Actinomycetes</taxon>
        <taxon>Kitasatosporales</taxon>
        <taxon>Streptomycetaceae</taxon>
        <taxon>Streptomyces</taxon>
    </lineage>
</organism>
<sequence length="67" mass="6938">MIRITTGAQRTVAALAIAVSVGVLGTVSAFADDHMTGQTLSNQVEPQDDHLSGTVDGFAIDLLGNRL</sequence>
<evidence type="ECO:0000313" key="3">
    <source>
        <dbReference type="Proteomes" id="UP001552594"/>
    </source>
</evidence>
<gene>
    <name evidence="2" type="ORF">AB0L16_15285</name>
</gene>
<keyword evidence="3" id="KW-1185">Reference proteome</keyword>
<accession>A0ABV3JY61</accession>
<evidence type="ECO:0000256" key="1">
    <source>
        <dbReference type="SAM" id="SignalP"/>
    </source>
</evidence>
<dbReference type="EMBL" id="JBFAUK010000010">
    <property type="protein sequence ID" value="MEV5507821.1"/>
    <property type="molecule type" value="Genomic_DNA"/>
</dbReference>
<evidence type="ECO:0008006" key="4">
    <source>
        <dbReference type="Google" id="ProtNLM"/>
    </source>
</evidence>
<feature type="signal peptide" evidence="1">
    <location>
        <begin position="1"/>
        <end position="31"/>
    </location>
</feature>
<evidence type="ECO:0000313" key="2">
    <source>
        <dbReference type="EMBL" id="MEV5507821.1"/>
    </source>
</evidence>
<feature type="chain" id="PRO_5045571593" description="Secreted protein" evidence="1">
    <location>
        <begin position="32"/>
        <end position="67"/>
    </location>
</feature>
<name>A0ABV3JY61_STRON</name>
<reference evidence="2 3" key="1">
    <citation type="submission" date="2024-06" db="EMBL/GenBank/DDBJ databases">
        <title>The Natural Products Discovery Center: Release of the First 8490 Sequenced Strains for Exploring Actinobacteria Biosynthetic Diversity.</title>
        <authorList>
            <person name="Kalkreuter E."/>
            <person name="Kautsar S.A."/>
            <person name="Yang D."/>
            <person name="Bader C.D."/>
            <person name="Teijaro C.N."/>
            <person name="Fluegel L."/>
            <person name="Davis C.M."/>
            <person name="Simpson J.R."/>
            <person name="Lauterbach L."/>
            <person name="Steele A.D."/>
            <person name="Gui C."/>
            <person name="Meng S."/>
            <person name="Li G."/>
            <person name="Viehrig K."/>
            <person name="Ye F."/>
            <person name="Su P."/>
            <person name="Kiefer A.F."/>
            <person name="Nichols A."/>
            <person name="Cepeda A.J."/>
            <person name="Yan W."/>
            <person name="Fan B."/>
            <person name="Jiang Y."/>
            <person name="Adhikari A."/>
            <person name="Zheng C.-J."/>
            <person name="Schuster L."/>
            <person name="Cowan T.M."/>
            <person name="Smanski M.J."/>
            <person name="Chevrette M.G."/>
            <person name="De Carvalho L.P.S."/>
            <person name="Shen B."/>
        </authorList>
    </citation>
    <scope>NUCLEOTIDE SEQUENCE [LARGE SCALE GENOMIC DNA]</scope>
    <source>
        <strain evidence="2 3">NPDC052347</strain>
    </source>
</reference>
<proteinExistence type="predicted"/>
<keyword evidence="1" id="KW-0732">Signal</keyword>